<dbReference type="PANTHER" id="PTHR33254">
    <property type="entry name" value="4-HYDROXY-4-METHYL-2-OXOGLUTARATE ALDOLASE 3-RELATED"/>
    <property type="match status" value="1"/>
</dbReference>
<protein>
    <submittedName>
        <fullName evidence="1">Ribonuclease activity regulator RraA</fullName>
    </submittedName>
</protein>
<evidence type="ECO:0000313" key="2">
    <source>
        <dbReference type="Proteomes" id="UP001369082"/>
    </source>
</evidence>
<dbReference type="PANTHER" id="PTHR33254:SF16">
    <property type="entry name" value="BLR3842 PROTEIN"/>
    <property type="match status" value="1"/>
</dbReference>
<proteinExistence type="predicted"/>
<dbReference type="InterPro" id="IPR005493">
    <property type="entry name" value="RraA/RraA-like"/>
</dbReference>
<comment type="caution">
    <text evidence="1">The sequence shown here is derived from an EMBL/GenBank/DDBJ whole genome shotgun (WGS) entry which is preliminary data.</text>
</comment>
<dbReference type="CDD" id="cd16841">
    <property type="entry name" value="RraA_family"/>
    <property type="match status" value="1"/>
</dbReference>
<reference evidence="1 2" key="1">
    <citation type="submission" date="2024-02" db="EMBL/GenBank/DDBJ databases">
        <title>Bacteria isolated from the canopy kelp, Nereocystis luetkeana.</title>
        <authorList>
            <person name="Pfister C.A."/>
            <person name="Younker I.T."/>
            <person name="Light S.H."/>
        </authorList>
    </citation>
    <scope>NUCLEOTIDE SEQUENCE [LARGE SCALE GENOMIC DNA]</scope>
    <source>
        <strain evidence="1 2">TI.1.05</strain>
    </source>
</reference>
<dbReference type="InterPro" id="IPR036704">
    <property type="entry name" value="RraA/RraA-like_sf"/>
</dbReference>
<keyword evidence="2" id="KW-1185">Reference proteome</keyword>
<dbReference type="SUPFAM" id="SSF89562">
    <property type="entry name" value="RraA-like"/>
    <property type="match status" value="1"/>
</dbReference>
<dbReference type="RefSeq" id="WP_341596781.1">
    <property type="nucleotide sequence ID" value="NZ_JBAKAZ010000009.1"/>
</dbReference>
<dbReference type="Pfam" id="PF03737">
    <property type="entry name" value="RraA-like"/>
    <property type="match status" value="1"/>
</dbReference>
<accession>A0ABU9GN92</accession>
<organism evidence="1 2">
    <name type="scientific">Psychromonas aquatilis</name>
    <dbReference type="NCBI Taxonomy" id="2005072"/>
    <lineage>
        <taxon>Bacteria</taxon>
        <taxon>Pseudomonadati</taxon>
        <taxon>Pseudomonadota</taxon>
        <taxon>Gammaproteobacteria</taxon>
        <taxon>Alteromonadales</taxon>
        <taxon>Psychromonadaceae</taxon>
        <taxon>Psychromonas</taxon>
    </lineage>
</organism>
<sequence length="244" mass="26851">MNTKSNIQELDEQVKARFHKVSTATLHTALFKRGFRNTFIQNVSRVNTKKVKMVGQAFTLRYIPAREDLDTVIAFKDPEHPQRKAVENVPEGMILVSDCRQDASAASAGSILLTRLAFRKCAGFVSDAGIRDFDESAKMDLPIFCAKPSAPTNLTKHHGIDLQVPIGCGGVAIYPGDVLVGDGDGVMVIPLEIAEEISLEAIAMEDFEKYVITKVRNGSKVIGLYPPTDKALDEYNQLKLTENL</sequence>
<gene>
    <name evidence="1" type="ORF">V6256_04040</name>
</gene>
<dbReference type="Proteomes" id="UP001369082">
    <property type="component" value="Unassembled WGS sequence"/>
</dbReference>
<dbReference type="Gene3D" id="3.50.30.40">
    <property type="entry name" value="Ribonuclease E inhibitor RraA/RraA-like"/>
    <property type="match status" value="1"/>
</dbReference>
<dbReference type="NCBIfam" id="NF006093">
    <property type="entry name" value="PRK08245.1"/>
    <property type="match status" value="1"/>
</dbReference>
<dbReference type="EMBL" id="JBAKAZ010000009">
    <property type="protein sequence ID" value="MEL0628772.1"/>
    <property type="molecule type" value="Genomic_DNA"/>
</dbReference>
<name>A0ABU9GN92_9GAMM</name>
<evidence type="ECO:0000313" key="1">
    <source>
        <dbReference type="EMBL" id="MEL0628772.1"/>
    </source>
</evidence>